<accession>A0A397SXB9</accession>
<name>A0A397SXB9_9GLOM</name>
<gene>
    <name evidence="1" type="ORF">C1645_777129</name>
</gene>
<protein>
    <submittedName>
        <fullName evidence="1">Uncharacterized protein</fullName>
    </submittedName>
</protein>
<organism evidence="1 2">
    <name type="scientific">Glomus cerebriforme</name>
    <dbReference type="NCBI Taxonomy" id="658196"/>
    <lineage>
        <taxon>Eukaryota</taxon>
        <taxon>Fungi</taxon>
        <taxon>Fungi incertae sedis</taxon>
        <taxon>Mucoromycota</taxon>
        <taxon>Glomeromycotina</taxon>
        <taxon>Glomeromycetes</taxon>
        <taxon>Glomerales</taxon>
        <taxon>Glomeraceae</taxon>
        <taxon>Glomus</taxon>
    </lineage>
</organism>
<dbReference type="EMBL" id="QKYT01000304">
    <property type="protein sequence ID" value="RIA87541.1"/>
    <property type="molecule type" value="Genomic_DNA"/>
</dbReference>
<keyword evidence="2" id="KW-1185">Reference proteome</keyword>
<comment type="caution">
    <text evidence="1">The sequence shown here is derived from an EMBL/GenBank/DDBJ whole genome shotgun (WGS) entry which is preliminary data.</text>
</comment>
<dbReference type="Proteomes" id="UP000265703">
    <property type="component" value="Unassembled WGS sequence"/>
</dbReference>
<reference evidence="1 2" key="1">
    <citation type="submission" date="2018-06" db="EMBL/GenBank/DDBJ databases">
        <title>Comparative genomics reveals the genomic features of Rhizophagus irregularis, R. cerebriforme, R. diaphanum and Gigaspora rosea, and their symbiotic lifestyle signature.</title>
        <authorList>
            <person name="Morin E."/>
            <person name="San Clemente H."/>
            <person name="Chen E.C.H."/>
            <person name="De La Providencia I."/>
            <person name="Hainaut M."/>
            <person name="Kuo A."/>
            <person name="Kohler A."/>
            <person name="Murat C."/>
            <person name="Tang N."/>
            <person name="Roy S."/>
            <person name="Loubradou J."/>
            <person name="Henrissat B."/>
            <person name="Grigoriev I.V."/>
            <person name="Corradi N."/>
            <person name="Roux C."/>
            <person name="Martin F.M."/>
        </authorList>
    </citation>
    <scope>NUCLEOTIDE SEQUENCE [LARGE SCALE GENOMIC DNA]</scope>
    <source>
        <strain evidence="1 2">DAOM 227022</strain>
    </source>
</reference>
<sequence length="355" mass="41183">MSNDKTTECSSQIRMEINISSNNSNNSFSSTPNNTSMDFIKNFKHEIEQTDHELDVKNSYEDQNHVKLIRVILDLQEMLENYVTNLKPNMDINIEEIKLLAKEYDCSCEITTRNKPFIKTILQRKVLDAVYEFIKELSEYQGNDYTLELDIESKMEELLKLIDQFSKTRVGNEDGKVTAIKIRQQVYGILGNRGFEDIIRSDGIYVHNLIGYASKNLNKMMNKYHKIKDVSKKNQVEAMAPKLIQDICKLFWFRLRVQEPIAEVHFFENNAKIDPDTMKGIREDDEIDQLCIGICYFPLICQDFESPNRKIYTKAKVFPLHINDEDKVVESSSISAGIGKLNNIYGFENFVILVP</sequence>
<proteinExistence type="predicted"/>
<evidence type="ECO:0000313" key="1">
    <source>
        <dbReference type="EMBL" id="RIA87541.1"/>
    </source>
</evidence>
<evidence type="ECO:0000313" key="2">
    <source>
        <dbReference type="Proteomes" id="UP000265703"/>
    </source>
</evidence>
<dbReference type="OrthoDB" id="2421915at2759"/>
<dbReference type="AlphaFoldDB" id="A0A397SXB9"/>